<accession>A0ABS4AK80</accession>
<gene>
    <name evidence="4" type="ORF">J8J14_19195</name>
</gene>
<dbReference type="InterPro" id="IPR050114">
    <property type="entry name" value="UPF0173_UPF0282_UlaG_hydrolase"/>
</dbReference>
<evidence type="ECO:0000313" key="5">
    <source>
        <dbReference type="Proteomes" id="UP000681594"/>
    </source>
</evidence>
<dbReference type="RefSeq" id="WP_209381171.1">
    <property type="nucleotide sequence ID" value="NZ_JAGIZB010000022.1"/>
</dbReference>
<reference evidence="4 5" key="1">
    <citation type="submission" date="2021-03" db="EMBL/GenBank/DDBJ databases">
        <authorList>
            <person name="So Y."/>
        </authorList>
    </citation>
    <scope>NUCLEOTIDE SEQUENCE [LARGE SCALE GENOMIC DNA]</scope>
    <source>
        <strain evidence="4 5">SSH11</strain>
    </source>
</reference>
<organism evidence="4 5">
    <name type="scientific">Pararoseomonas baculiformis</name>
    <dbReference type="NCBI Taxonomy" id="2820812"/>
    <lineage>
        <taxon>Bacteria</taxon>
        <taxon>Pseudomonadati</taxon>
        <taxon>Pseudomonadota</taxon>
        <taxon>Alphaproteobacteria</taxon>
        <taxon>Acetobacterales</taxon>
        <taxon>Acetobacteraceae</taxon>
        <taxon>Pararoseomonas</taxon>
    </lineage>
</organism>
<dbReference type="GO" id="GO:0016787">
    <property type="term" value="F:hydrolase activity"/>
    <property type="evidence" value="ECO:0007669"/>
    <property type="project" value="UniProtKB-KW"/>
</dbReference>
<dbReference type="Pfam" id="PF13483">
    <property type="entry name" value="Lactamase_B_3"/>
    <property type="match status" value="1"/>
</dbReference>
<comment type="caution">
    <text evidence="4">The sequence shown here is derived from an EMBL/GenBank/DDBJ whole genome shotgun (WGS) entry which is preliminary data.</text>
</comment>
<proteinExistence type="inferred from homology"/>
<protein>
    <recommendedName>
        <fullName evidence="2">UPF0173 metal-dependent hydrolase J8J14_19195</fullName>
    </recommendedName>
</protein>
<dbReference type="EMBL" id="JAGIZB010000022">
    <property type="protein sequence ID" value="MBP0446905.1"/>
    <property type="molecule type" value="Genomic_DNA"/>
</dbReference>
<evidence type="ECO:0000259" key="3">
    <source>
        <dbReference type="SMART" id="SM00849"/>
    </source>
</evidence>
<dbReference type="SMART" id="SM00849">
    <property type="entry name" value="Lactamase_B"/>
    <property type="match status" value="1"/>
</dbReference>
<dbReference type="PANTHER" id="PTHR43546:SF3">
    <property type="entry name" value="UPF0173 METAL-DEPENDENT HYDROLASE MJ1163"/>
    <property type="match status" value="1"/>
</dbReference>
<dbReference type="InterPro" id="IPR036866">
    <property type="entry name" value="RibonucZ/Hydroxyglut_hydro"/>
</dbReference>
<keyword evidence="5" id="KW-1185">Reference proteome</keyword>
<dbReference type="SUPFAM" id="SSF56281">
    <property type="entry name" value="Metallo-hydrolase/oxidoreductase"/>
    <property type="match status" value="1"/>
</dbReference>
<dbReference type="Proteomes" id="UP000681594">
    <property type="component" value="Unassembled WGS sequence"/>
</dbReference>
<keyword evidence="1 2" id="KW-0378">Hydrolase</keyword>
<dbReference type="HAMAP" id="MF_00457">
    <property type="entry name" value="UPF0173"/>
    <property type="match status" value="1"/>
</dbReference>
<sequence>MKITWFGHSAFRLEFGSSVVLIDPFLKGNSTFKGTVEEASKGATHVVLTHGHGDHTGDTAAICQATGAKLVANAEICQFFSRQGVGKTDMMNTGGTTDQGEFTVSLTIAFHSSAAPGENGMIQDLGLPNGVVITPKDGSQPVVYHMGDTDVFSDMALIGELYRPKVAMVPMGDRFTMGARGAALAMRRFLPDVPVVIPCHFGTFPIIAPSADDFMREMGDQSGRVRLPKPGEAFEV</sequence>
<evidence type="ECO:0000313" key="4">
    <source>
        <dbReference type="EMBL" id="MBP0446905.1"/>
    </source>
</evidence>
<evidence type="ECO:0000256" key="2">
    <source>
        <dbReference type="HAMAP-Rule" id="MF_00457"/>
    </source>
</evidence>
<dbReference type="NCBIfam" id="NF001911">
    <property type="entry name" value="PRK00685.1"/>
    <property type="match status" value="1"/>
</dbReference>
<dbReference type="Gene3D" id="3.60.15.10">
    <property type="entry name" value="Ribonuclease Z/Hydroxyacylglutathione hydrolase-like"/>
    <property type="match status" value="1"/>
</dbReference>
<feature type="domain" description="Metallo-beta-lactamase" evidence="3">
    <location>
        <begin position="7"/>
        <end position="200"/>
    </location>
</feature>
<dbReference type="PANTHER" id="PTHR43546">
    <property type="entry name" value="UPF0173 METAL-DEPENDENT HYDROLASE MJ1163-RELATED"/>
    <property type="match status" value="1"/>
</dbReference>
<dbReference type="InterPro" id="IPR001279">
    <property type="entry name" value="Metallo-B-lactamas"/>
</dbReference>
<dbReference type="InterPro" id="IPR022877">
    <property type="entry name" value="UPF0173"/>
</dbReference>
<evidence type="ECO:0000256" key="1">
    <source>
        <dbReference type="ARBA" id="ARBA00022801"/>
    </source>
</evidence>
<name>A0ABS4AK80_9PROT</name>
<comment type="similarity">
    <text evidence="2">Belongs to the UPF0173 family.</text>
</comment>